<evidence type="ECO:0000313" key="2">
    <source>
        <dbReference type="Proteomes" id="UP000764045"/>
    </source>
</evidence>
<dbReference type="EMBL" id="JACJJL010000009">
    <property type="protein sequence ID" value="MBM6661533.1"/>
    <property type="molecule type" value="Genomic_DNA"/>
</dbReference>
<proteinExistence type="predicted"/>
<keyword evidence="2" id="KW-1185">Reference proteome</keyword>
<protein>
    <submittedName>
        <fullName evidence="1">Uncharacterized protein</fullName>
    </submittedName>
</protein>
<evidence type="ECO:0000313" key="1">
    <source>
        <dbReference type="EMBL" id="MBM6661533.1"/>
    </source>
</evidence>
<reference evidence="1 2" key="1">
    <citation type="journal article" date="2021" name="Sci. Rep.">
        <title>The distribution of antibiotic resistance genes in chicken gut microbiota commensals.</title>
        <authorList>
            <person name="Juricova H."/>
            <person name="Matiasovicova J."/>
            <person name="Kubasova T."/>
            <person name="Cejkova D."/>
            <person name="Rychlik I."/>
        </authorList>
    </citation>
    <scope>NUCLEOTIDE SEQUENCE [LARGE SCALE GENOMIC DNA]</scope>
    <source>
        <strain evidence="1 2">An819</strain>
    </source>
</reference>
<gene>
    <name evidence="1" type="ORF">H6B30_07165</name>
</gene>
<accession>A0A938WP08</accession>
<name>A0A938WP08_9BACT</name>
<dbReference type="Proteomes" id="UP000764045">
    <property type="component" value="Unassembled WGS sequence"/>
</dbReference>
<dbReference type="RefSeq" id="WP_205109117.1">
    <property type="nucleotide sequence ID" value="NZ_JACJJL010000009.1"/>
</dbReference>
<sequence>MDELKDIYDRITYLRHKGMKMKDIAALVDFQPSVFSALYTTVIPAFVKNTERGMAPAEALDGALVWVNNVSKRRLLASLPSMKATLMATDVEPEPVRGGGGNPYAAALGSIMARSAEAIGSHAGTYMSYSMSSGSHAMKLEPYMIAPAAGGGYAEVTHNNAYGTTHRGLVMMNGASHIYLVFNENPYPQLALFSVCLRLPMYERPPFLRGIYTCFDYNYNPIARRILFVKLSDSTSADEFAKLNGCLKAREELEGQELAYYDYTCRGEDAVRLCNIPSPTMRIDDLAEEKRLLGSLNAG</sequence>
<comment type="caution">
    <text evidence="1">The sequence shown here is derived from an EMBL/GenBank/DDBJ whole genome shotgun (WGS) entry which is preliminary data.</text>
</comment>
<organism evidence="1 2">
    <name type="scientific">Marseilla massiliensis</name>
    <dbReference type="NCBI Taxonomy" id="1841864"/>
    <lineage>
        <taxon>Bacteria</taxon>
        <taxon>Pseudomonadati</taxon>
        <taxon>Bacteroidota</taxon>
        <taxon>Bacteroidia</taxon>
        <taxon>Bacteroidales</taxon>
        <taxon>Prevotellaceae</taxon>
        <taxon>Marseilla</taxon>
    </lineage>
</organism>
<dbReference type="AlphaFoldDB" id="A0A938WP08"/>